<organism evidence="3 4">
    <name type="scientific">Pseudanabaena cinerea FACHB-1277</name>
    <dbReference type="NCBI Taxonomy" id="2949581"/>
    <lineage>
        <taxon>Bacteria</taxon>
        <taxon>Bacillati</taxon>
        <taxon>Cyanobacteriota</taxon>
        <taxon>Cyanophyceae</taxon>
        <taxon>Pseudanabaenales</taxon>
        <taxon>Pseudanabaenaceae</taxon>
        <taxon>Pseudanabaena</taxon>
        <taxon>Pseudanabaena cinerea</taxon>
    </lineage>
</organism>
<feature type="transmembrane region" description="Helical" evidence="2">
    <location>
        <begin position="67"/>
        <end position="86"/>
    </location>
</feature>
<reference evidence="3" key="1">
    <citation type="journal article" date="2015" name="ISME J.">
        <title>Draft Genome Sequence of Streptomyces incarnatus NRRL8089, which Produces the Nucleoside Antibiotic Sinefungin.</title>
        <authorList>
            <person name="Oshima K."/>
            <person name="Hattori M."/>
            <person name="Shimizu H."/>
            <person name="Fukuda K."/>
            <person name="Nemoto M."/>
            <person name="Inagaki K."/>
            <person name="Tamura T."/>
        </authorList>
    </citation>
    <scope>NUCLEOTIDE SEQUENCE</scope>
    <source>
        <strain evidence="3">FACHB-1277</strain>
    </source>
</reference>
<feature type="transmembrane region" description="Helical" evidence="2">
    <location>
        <begin position="40"/>
        <end position="61"/>
    </location>
</feature>
<comment type="caution">
    <text evidence="3">The sequence shown here is derived from an EMBL/GenBank/DDBJ whole genome shotgun (WGS) entry which is preliminary data.</text>
</comment>
<reference evidence="3" key="2">
    <citation type="submission" date="2020-08" db="EMBL/GenBank/DDBJ databases">
        <authorList>
            <person name="Chen M."/>
            <person name="Teng W."/>
            <person name="Zhao L."/>
            <person name="Hu C."/>
            <person name="Zhou Y."/>
            <person name="Han B."/>
            <person name="Song L."/>
            <person name="Shu W."/>
        </authorList>
    </citation>
    <scope>NUCLEOTIDE SEQUENCE</scope>
    <source>
        <strain evidence="3">FACHB-1277</strain>
    </source>
</reference>
<evidence type="ECO:0000313" key="3">
    <source>
        <dbReference type="EMBL" id="MBD2152104.1"/>
    </source>
</evidence>
<gene>
    <name evidence="3" type="ORF">H6F44_18540</name>
</gene>
<evidence type="ECO:0000256" key="1">
    <source>
        <dbReference type="SAM" id="MobiDB-lite"/>
    </source>
</evidence>
<feature type="region of interest" description="Disordered" evidence="1">
    <location>
        <begin position="1"/>
        <end position="28"/>
    </location>
</feature>
<protein>
    <submittedName>
        <fullName evidence="3">DUF58 domain-containing protein</fullName>
    </submittedName>
</protein>
<evidence type="ECO:0000256" key="2">
    <source>
        <dbReference type="SAM" id="Phobius"/>
    </source>
</evidence>
<dbReference type="PANTHER" id="PTHR34351">
    <property type="entry name" value="SLR1927 PROTEIN-RELATED"/>
    <property type="match status" value="1"/>
</dbReference>
<keyword evidence="2" id="KW-1133">Transmembrane helix</keyword>
<feature type="compositionally biased region" description="Basic and acidic residues" evidence="1">
    <location>
        <begin position="1"/>
        <end position="10"/>
    </location>
</feature>
<proteinExistence type="predicted"/>
<dbReference type="Proteomes" id="UP000631421">
    <property type="component" value="Unassembled WGS sequence"/>
</dbReference>
<accession>A0A926Z9R8</accession>
<evidence type="ECO:0000313" key="4">
    <source>
        <dbReference type="Proteomes" id="UP000631421"/>
    </source>
</evidence>
<dbReference type="AlphaFoldDB" id="A0A926Z9R8"/>
<sequence length="433" mass="48592">MANKNSDRQKPRSRSQLNPKKNPKKNPKLKQFSQWLERRFATPEFIGGMYAALALFFFLAATNTLAGWLYVISGVSFALLIVGAVMPKRLLGELVVVRSPIDPVSVGDDIWIDLTIQNSGRTEKRLLEMRDLLPDGLSPILQQESVIEVIPPLQEYRWNYEAKTAKRGVFLFRSTEIATSSPLGLFRSRRDCPAGQKAIVYPTVLPLDSCPLIEQLGADTNPRQYSDQNNYNNATEGLTKTLRPYRWGDPTRLIHWRTSAKFGELRVRELEVTIGGQEVAIALDSSKGWTSAAFEEAVVAAASLYFYAQKSQLSVRLWTEETGVIVGDRAVLETLAAIQIGDRAVSETQVLKDLPDIPVVWLTHSPDHLAYLPLGSRWVLWQSVANMPKVNEPNQRSLGLVIEPISHDDANLNELNPEQNAYSSLRSQLQSYF</sequence>
<keyword evidence="2" id="KW-0812">Transmembrane</keyword>
<keyword evidence="4" id="KW-1185">Reference proteome</keyword>
<keyword evidence="2" id="KW-0472">Membrane</keyword>
<dbReference type="EMBL" id="JACJPY010000081">
    <property type="protein sequence ID" value="MBD2152104.1"/>
    <property type="molecule type" value="Genomic_DNA"/>
</dbReference>
<dbReference type="PANTHER" id="PTHR34351:SF1">
    <property type="entry name" value="SLR1927 PROTEIN"/>
    <property type="match status" value="1"/>
</dbReference>
<name>A0A926Z9R8_9CYAN</name>